<name>A0ABS1MES0_9NOCA</name>
<organism evidence="3 4">
    <name type="scientific">Nocardia acididurans</name>
    <dbReference type="NCBI Taxonomy" id="2802282"/>
    <lineage>
        <taxon>Bacteria</taxon>
        <taxon>Bacillati</taxon>
        <taxon>Actinomycetota</taxon>
        <taxon>Actinomycetes</taxon>
        <taxon>Mycobacteriales</taxon>
        <taxon>Nocardiaceae</taxon>
        <taxon>Nocardia</taxon>
    </lineage>
</organism>
<comment type="caution">
    <text evidence="3">The sequence shown here is derived from an EMBL/GenBank/DDBJ whole genome shotgun (WGS) entry which is preliminary data.</text>
</comment>
<dbReference type="PROSITE" id="PS00135">
    <property type="entry name" value="TRYPSIN_SER"/>
    <property type="match status" value="1"/>
</dbReference>
<dbReference type="InterPro" id="IPR009003">
    <property type="entry name" value="Peptidase_S1_PA"/>
</dbReference>
<dbReference type="Gene3D" id="3.30.300.50">
    <property type="match status" value="1"/>
</dbReference>
<proteinExistence type="predicted"/>
<dbReference type="InterPro" id="IPR043504">
    <property type="entry name" value="Peptidase_S1_PA_chymotrypsin"/>
</dbReference>
<feature type="region of interest" description="Disordered" evidence="1">
    <location>
        <begin position="297"/>
        <end position="342"/>
    </location>
</feature>
<protein>
    <submittedName>
        <fullName evidence="3">Uncharacterized protein</fullName>
    </submittedName>
</protein>
<keyword evidence="4" id="KW-1185">Reference proteome</keyword>
<keyword evidence="2" id="KW-0732">Signal</keyword>
<dbReference type="InterPro" id="IPR018114">
    <property type="entry name" value="TRYPSIN_HIS"/>
</dbReference>
<evidence type="ECO:0000313" key="3">
    <source>
        <dbReference type="EMBL" id="MBL1079137.1"/>
    </source>
</evidence>
<dbReference type="RefSeq" id="WP_201955005.1">
    <property type="nucleotide sequence ID" value="NZ_JAERRJ010000014.1"/>
</dbReference>
<dbReference type="SUPFAM" id="SSF50494">
    <property type="entry name" value="Trypsin-like serine proteases"/>
    <property type="match status" value="1"/>
</dbReference>
<dbReference type="Gene3D" id="2.40.10.10">
    <property type="entry name" value="Trypsin-like serine proteases"/>
    <property type="match status" value="2"/>
</dbReference>
<dbReference type="CDD" id="cd21112">
    <property type="entry name" value="alphaLP-like"/>
    <property type="match status" value="1"/>
</dbReference>
<evidence type="ECO:0000256" key="2">
    <source>
        <dbReference type="SAM" id="SignalP"/>
    </source>
</evidence>
<dbReference type="PROSITE" id="PS00134">
    <property type="entry name" value="TRYPSIN_HIS"/>
    <property type="match status" value="1"/>
</dbReference>
<evidence type="ECO:0000256" key="1">
    <source>
        <dbReference type="SAM" id="MobiDB-lite"/>
    </source>
</evidence>
<dbReference type="Proteomes" id="UP000602198">
    <property type="component" value="Unassembled WGS sequence"/>
</dbReference>
<reference evidence="3 4" key="1">
    <citation type="submission" date="2021-01" db="EMBL/GenBank/DDBJ databases">
        <title>WGS of actinomycetes isolated from Thailand.</title>
        <authorList>
            <person name="Thawai C."/>
        </authorList>
    </citation>
    <scope>NUCLEOTIDE SEQUENCE [LARGE SCALE GENOMIC DNA]</scope>
    <source>
        <strain evidence="3 4">LPG 2</strain>
    </source>
</reference>
<dbReference type="InterPro" id="IPR035070">
    <property type="entry name" value="Streptogrisin_prodomain"/>
</dbReference>
<gene>
    <name evidence="3" type="ORF">JK358_32510</name>
</gene>
<feature type="chain" id="PRO_5046857478" evidence="2">
    <location>
        <begin position="23"/>
        <end position="460"/>
    </location>
</feature>
<feature type="signal peptide" evidence="2">
    <location>
        <begin position="1"/>
        <end position="22"/>
    </location>
</feature>
<sequence>MVRLGIGASVVLSAAGAPTAAAAPGEIALPDLLVEAVARDLELDAGGYLARADLAQRLADFETTARLTYPDVFAGVRMDGGQAIVALAAGMNRDHARKAVGEQGFTVEEVTWSAAALLDRRRAVAQWITAQPAQVTAHVVGDSIDIAGNTVVLRTTGEVRLPAELGPVRVETAPAPRGELGVGTPAQQPISAQVAGAELTGGSPISIPYDQHLEARCSLAFHGSDGAGNTVTLTAGHCAPDSFDPATVDANPVRVHELTATGAGAAVGRFTVVNNDLRDFAIIRIDDAHAARFQNNRVSTAQTPDSPAPGTPAESGPLPTGSQDGTERVSDNAQAQPIRPAAASDPVLIDGVAAPVVGAPVCKSGAITGFTCGTITEVDQTYYSRKSDNPGDLKRLEGFFGFDTCGIHGDSGGSVITGTKALGIVSGSGNADRCEPRAGLTAQPIDTVIAENPGLQLRTS</sequence>
<accession>A0ABS1MES0</accession>
<dbReference type="EMBL" id="JAERRJ010000014">
    <property type="protein sequence ID" value="MBL1079137.1"/>
    <property type="molecule type" value="Genomic_DNA"/>
</dbReference>
<dbReference type="InterPro" id="IPR033116">
    <property type="entry name" value="TRYPSIN_SER"/>
</dbReference>
<evidence type="ECO:0000313" key="4">
    <source>
        <dbReference type="Proteomes" id="UP000602198"/>
    </source>
</evidence>